<dbReference type="Pfam" id="PF00528">
    <property type="entry name" value="BPD_transp_1"/>
    <property type="match status" value="1"/>
</dbReference>
<evidence type="ECO:0000313" key="9">
    <source>
        <dbReference type="EMBL" id="QGG42268.1"/>
    </source>
</evidence>
<dbReference type="InterPro" id="IPR035906">
    <property type="entry name" value="MetI-like_sf"/>
</dbReference>
<evidence type="ECO:0000256" key="6">
    <source>
        <dbReference type="ARBA" id="ARBA00023136"/>
    </source>
</evidence>
<organism evidence="9 10">
    <name type="scientific">Aeromicrobium yanjiei</name>
    <dbReference type="NCBI Taxonomy" id="2662028"/>
    <lineage>
        <taxon>Bacteria</taxon>
        <taxon>Bacillati</taxon>
        <taxon>Actinomycetota</taxon>
        <taxon>Actinomycetes</taxon>
        <taxon>Propionibacteriales</taxon>
        <taxon>Nocardioidaceae</taxon>
        <taxon>Aeromicrobium</taxon>
    </lineage>
</organism>
<evidence type="ECO:0000256" key="7">
    <source>
        <dbReference type="RuleBase" id="RU363032"/>
    </source>
</evidence>
<dbReference type="KEGG" id="aef:GEV26_13300"/>
<reference evidence="9 10" key="1">
    <citation type="submission" date="2019-11" db="EMBL/GenBank/DDBJ databases">
        <authorList>
            <person name="Li J."/>
        </authorList>
    </citation>
    <scope>NUCLEOTIDE SEQUENCE [LARGE SCALE GENOMIC DNA]</scope>
    <source>
        <strain evidence="9 10">MF47</strain>
    </source>
</reference>
<feature type="domain" description="ABC transmembrane type-1" evidence="8">
    <location>
        <begin position="122"/>
        <end position="313"/>
    </location>
</feature>
<dbReference type="Proteomes" id="UP000392064">
    <property type="component" value="Chromosome"/>
</dbReference>
<feature type="transmembrane region" description="Helical" evidence="7">
    <location>
        <begin position="157"/>
        <end position="177"/>
    </location>
</feature>
<protein>
    <submittedName>
        <fullName evidence="9">ABC transporter permease subunit</fullName>
    </submittedName>
</protein>
<evidence type="ECO:0000256" key="5">
    <source>
        <dbReference type="ARBA" id="ARBA00022989"/>
    </source>
</evidence>
<feature type="transmembrane region" description="Helical" evidence="7">
    <location>
        <begin position="197"/>
        <end position="217"/>
    </location>
</feature>
<dbReference type="PROSITE" id="PS50928">
    <property type="entry name" value="ABC_TM1"/>
    <property type="match status" value="1"/>
</dbReference>
<evidence type="ECO:0000256" key="1">
    <source>
        <dbReference type="ARBA" id="ARBA00004651"/>
    </source>
</evidence>
<dbReference type="AlphaFoldDB" id="A0A5Q2MHY3"/>
<comment type="subcellular location">
    <subcellularLocation>
        <location evidence="1 7">Cell membrane</location>
        <topology evidence="1 7">Multi-pass membrane protein</topology>
    </subcellularLocation>
</comment>
<dbReference type="InterPro" id="IPR000515">
    <property type="entry name" value="MetI-like"/>
</dbReference>
<feature type="transmembrane region" description="Helical" evidence="7">
    <location>
        <begin position="121"/>
        <end position="145"/>
    </location>
</feature>
<accession>A0A5Q2MHY3</accession>
<evidence type="ECO:0000256" key="4">
    <source>
        <dbReference type="ARBA" id="ARBA00022692"/>
    </source>
</evidence>
<feature type="transmembrane region" description="Helical" evidence="7">
    <location>
        <begin position="238"/>
        <end position="258"/>
    </location>
</feature>
<dbReference type="InterPro" id="IPR050901">
    <property type="entry name" value="BP-dep_ABC_trans_perm"/>
</dbReference>
<sequence>MTASVRSRLIASAVAFALGFGLGNYGILMVARPDLWLWIVVSLAFMATGAAGVMFADTSRDVSFWAVLGLEVLVVLTVVPLLWTFTVATAPAGTAPQALWPQDVTWRAFDGAIKSDILQDAALTSLLVSGLATLIAMPLAVAAAYGFVRVPARGKRLAYGLVVAVLLMPVVALAGAYTDLLDAFDVYGSRLALVPPTLVLTLPLAIWLSVTVLRDVPWTLLDAVRADGATPRQVLRHFAAPALLPGLAVVALLVFVAGCNDAVLGVALSPDERTAPLPATLLLATGQVADSSSVIAAAGLLWMLPAIVLLLLFPRRINHLLGRSYR</sequence>
<dbReference type="PANTHER" id="PTHR32243">
    <property type="entry name" value="MALTOSE TRANSPORT SYSTEM PERMEASE-RELATED"/>
    <property type="match status" value="1"/>
</dbReference>
<feature type="transmembrane region" description="Helical" evidence="7">
    <location>
        <begin position="9"/>
        <end position="29"/>
    </location>
</feature>
<dbReference type="CDD" id="cd06261">
    <property type="entry name" value="TM_PBP2"/>
    <property type="match status" value="1"/>
</dbReference>
<comment type="similarity">
    <text evidence="7">Belongs to the binding-protein-dependent transport system permease family.</text>
</comment>
<keyword evidence="2 7" id="KW-0813">Transport</keyword>
<feature type="transmembrane region" description="Helical" evidence="7">
    <location>
        <begin position="62"/>
        <end position="83"/>
    </location>
</feature>
<dbReference type="PANTHER" id="PTHR32243:SF18">
    <property type="entry name" value="INNER MEMBRANE ABC TRANSPORTER PERMEASE PROTEIN YCJP"/>
    <property type="match status" value="1"/>
</dbReference>
<keyword evidence="5 7" id="KW-1133">Transmembrane helix</keyword>
<dbReference type="GO" id="GO:0055085">
    <property type="term" value="P:transmembrane transport"/>
    <property type="evidence" value="ECO:0007669"/>
    <property type="project" value="InterPro"/>
</dbReference>
<dbReference type="RefSeq" id="WP_153653779.1">
    <property type="nucleotide sequence ID" value="NZ_CP045737.1"/>
</dbReference>
<evidence type="ECO:0000313" key="10">
    <source>
        <dbReference type="Proteomes" id="UP000392064"/>
    </source>
</evidence>
<name>A0A5Q2MHY3_9ACTN</name>
<dbReference type="EMBL" id="CP045737">
    <property type="protein sequence ID" value="QGG42268.1"/>
    <property type="molecule type" value="Genomic_DNA"/>
</dbReference>
<keyword evidence="10" id="KW-1185">Reference proteome</keyword>
<evidence type="ECO:0000256" key="2">
    <source>
        <dbReference type="ARBA" id="ARBA00022448"/>
    </source>
</evidence>
<gene>
    <name evidence="9" type="ORF">GEV26_13300</name>
</gene>
<feature type="transmembrane region" description="Helical" evidence="7">
    <location>
        <begin position="294"/>
        <end position="313"/>
    </location>
</feature>
<proteinExistence type="inferred from homology"/>
<evidence type="ECO:0000259" key="8">
    <source>
        <dbReference type="PROSITE" id="PS50928"/>
    </source>
</evidence>
<dbReference type="GO" id="GO:0005886">
    <property type="term" value="C:plasma membrane"/>
    <property type="evidence" value="ECO:0007669"/>
    <property type="project" value="UniProtKB-SubCell"/>
</dbReference>
<dbReference type="Gene3D" id="1.10.3720.10">
    <property type="entry name" value="MetI-like"/>
    <property type="match status" value="1"/>
</dbReference>
<evidence type="ECO:0000256" key="3">
    <source>
        <dbReference type="ARBA" id="ARBA00022475"/>
    </source>
</evidence>
<feature type="transmembrane region" description="Helical" evidence="7">
    <location>
        <begin position="35"/>
        <end position="55"/>
    </location>
</feature>
<keyword evidence="4 7" id="KW-0812">Transmembrane</keyword>
<dbReference type="SUPFAM" id="SSF161098">
    <property type="entry name" value="MetI-like"/>
    <property type="match status" value="1"/>
</dbReference>
<keyword evidence="3" id="KW-1003">Cell membrane</keyword>
<keyword evidence="6 7" id="KW-0472">Membrane</keyword>